<dbReference type="Pfam" id="PF00687">
    <property type="entry name" value="Ribosomal_L1"/>
    <property type="match status" value="1"/>
</dbReference>
<dbReference type="Gene3D" id="3.30.190.20">
    <property type="match status" value="1"/>
</dbReference>
<evidence type="ECO:0000256" key="4">
    <source>
        <dbReference type="ARBA" id="ARBA00022980"/>
    </source>
</evidence>
<dbReference type="GO" id="GO:0015934">
    <property type="term" value="C:large ribosomal subunit"/>
    <property type="evidence" value="ECO:0007669"/>
    <property type="project" value="InterPro"/>
</dbReference>
<dbReference type="PANTHER" id="PTHR36427:SF3">
    <property type="entry name" value="LARGE RIBOSOMAL SUBUNIT PROTEIN UL1M"/>
    <property type="match status" value="1"/>
</dbReference>
<keyword evidence="2" id="KW-0699">rRNA-binding</keyword>
<keyword evidence="5 6" id="KW-0687">Ribonucleoprotein</keyword>
<reference evidence="7" key="1">
    <citation type="submission" date="2021-01" db="EMBL/GenBank/DDBJ databases">
        <authorList>
            <person name="Corre E."/>
            <person name="Pelletier E."/>
            <person name="Niang G."/>
            <person name="Scheremetjew M."/>
            <person name="Finn R."/>
            <person name="Kale V."/>
            <person name="Holt S."/>
            <person name="Cochrane G."/>
            <person name="Meng A."/>
            <person name="Brown T."/>
            <person name="Cohen L."/>
        </authorList>
    </citation>
    <scope>NUCLEOTIDE SEQUENCE</scope>
    <source>
        <strain evidence="7">SAG 11-49</strain>
    </source>
</reference>
<name>A0A7S0RZR5_9CHLO</name>
<evidence type="ECO:0000256" key="1">
    <source>
        <dbReference type="ARBA" id="ARBA00010531"/>
    </source>
</evidence>
<dbReference type="CDD" id="cd00403">
    <property type="entry name" value="Ribosomal_L1"/>
    <property type="match status" value="1"/>
</dbReference>
<keyword evidence="4 6" id="KW-0689">Ribosomal protein</keyword>
<evidence type="ECO:0000256" key="6">
    <source>
        <dbReference type="RuleBase" id="RU000659"/>
    </source>
</evidence>
<dbReference type="PANTHER" id="PTHR36427">
    <property type="entry name" value="54S RIBOSOMAL PROTEIN L1, MITOCHONDRIAL"/>
    <property type="match status" value="1"/>
</dbReference>
<protein>
    <recommendedName>
        <fullName evidence="6">Ribosomal protein</fullName>
    </recommendedName>
</protein>
<dbReference type="GO" id="GO:0019843">
    <property type="term" value="F:rRNA binding"/>
    <property type="evidence" value="ECO:0007669"/>
    <property type="project" value="UniProtKB-KW"/>
</dbReference>
<dbReference type="InterPro" id="IPR028364">
    <property type="entry name" value="Ribosomal_uL1/biogenesis"/>
</dbReference>
<keyword evidence="3" id="KW-0694">RNA-binding</keyword>
<dbReference type="Gene3D" id="3.40.50.790">
    <property type="match status" value="1"/>
</dbReference>
<dbReference type="NCBIfam" id="TIGR01169">
    <property type="entry name" value="rplA_bact"/>
    <property type="match status" value="1"/>
</dbReference>
<organism evidence="7">
    <name type="scientific">Chlamydomonas leiostraca</name>
    <dbReference type="NCBI Taxonomy" id="1034604"/>
    <lineage>
        <taxon>Eukaryota</taxon>
        <taxon>Viridiplantae</taxon>
        <taxon>Chlorophyta</taxon>
        <taxon>core chlorophytes</taxon>
        <taxon>Chlorophyceae</taxon>
        <taxon>CS clade</taxon>
        <taxon>Chlamydomonadales</taxon>
        <taxon>Chlamydomonadaceae</taxon>
        <taxon>Chlamydomonas</taxon>
    </lineage>
</organism>
<sequence length="308" mass="33155">MAMTSRLLQPTSLARGLAFKATPVARPSVLPCIQRPVVVVAAAATDAEIEELEQQQARAALLAKQAAVKREKKRSKRFKAMQAKVQKRTIELDPMEAIKQAKSTASTKFTESMEVHARMGLDPKFSDQQLRATVSLPAGTGKELRVAVLTQGANLDAAKAAGADIFGGDDLVEKINGGFLEFDKLIATPDMMPKVAKLGRVLGPRGLMPNPKAGTVTTDVAGTVKDFKGGKVEYRLDKTGNLHVLFGRVDFKEDQLLANLKAIQESIDANKPPGAKGVYWKGMYVCTTMGPSLRVSVPALTAIKSKQE</sequence>
<evidence type="ECO:0000313" key="7">
    <source>
        <dbReference type="EMBL" id="CAD8691921.1"/>
    </source>
</evidence>
<dbReference type="GO" id="GO:0003735">
    <property type="term" value="F:structural constituent of ribosome"/>
    <property type="evidence" value="ECO:0007669"/>
    <property type="project" value="InterPro"/>
</dbReference>
<dbReference type="SUPFAM" id="SSF56808">
    <property type="entry name" value="Ribosomal protein L1"/>
    <property type="match status" value="1"/>
</dbReference>
<dbReference type="AlphaFoldDB" id="A0A7S0RZR5"/>
<dbReference type="InterPro" id="IPR023673">
    <property type="entry name" value="Ribosomal_uL1_CS"/>
</dbReference>
<comment type="similarity">
    <text evidence="1 6">Belongs to the universal ribosomal protein uL1 family.</text>
</comment>
<dbReference type="EMBL" id="HBFB01028818">
    <property type="protein sequence ID" value="CAD8691921.1"/>
    <property type="molecule type" value="Transcribed_RNA"/>
</dbReference>
<accession>A0A7S0RZR5</accession>
<evidence type="ECO:0000256" key="3">
    <source>
        <dbReference type="ARBA" id="ARBA00022884"/>
    </source>
</evidence>
<dbReference type="InterPro" id="IPR023674">
    <property type="entry name" value="Ribosomal_uL1-like"/>
</dbReference>
<dbReference type="PROSITE" id="PS01199">
    <property type="entry name" value="RIBOSOMAL_L1"/>
    <property type="match status" value="1"/>
</dbReference>
<evidence type="ECO:0000256" key="2">
    <source>
        <dbReference type="ARBA" id="ARBA00022730"/>
    </source>
</evidence>
<dbReference type="HAMAP" id="MF_01318_B">
    <property type="entry name" value="Ribosomal_uL1_B"/>
    <property type="match status" value="1"/>
</dbReference>
<proteinExistence type="inferred from homology"/>
<gene>
    <name evidence="7" type="ORF">CLEI1391_LOCUS16104</name>
</gene>
<dbReference type="InterPro" id="IPR005878">
    <property type="entry name" value="Ribosom_uL1_bac-type"/>
</dbReference>
<dbReference type="InterPro" id="IPR016095">
    <property type="entry name" value="Ribosomal_uL1_3-a/b-sand"/>
</dbReference>
<dbReference type="FunFam" id="3.40.50.790:FF:000001">
    <property type="entry name" value="50S ribosomal protein L1"/>
    <property type="match status" value="1"/>
</dbReference>
<dbReference type="GO" id="GO:0006412">
    <property type="term" value="P:translation"/>
    <property type="evidence" value="ECO:0007669"/>
    <property type="project" value="InterPro"/>
</dbReference>
<evidence type="ECO:0000256" key="5">
    <source>
        <dbReference type="ARBA" id="ARBA00023274"/>
    </source>
</evidence>